<accession>A0A9N9QAE9</accession>
<evidence type="ECO:0000256" key="2">
    <source>
        <dbReference type="ARBA" id="ARBA00022692"/>
    </source>
</evidence>
<keyword evidence="2 7" id="KW-0812">Transmembrane</keyword>
<protein>
    <recommendedName>
        <fullName evidence="8">Rhodopsin domain-containing protein</fullName>
    </recommendedName>
</protein>
<evidence type="ECO:0000313" key="9">
    <source>
        <dbReference type="EMBL" id="CAG8980999.1"/>
    </source>
</evidence>
<evidence type="ECO:0000259" key="8">
    <source>
        <dbReference type="Pfam" id="PF20684"/>
    </source>
</evidence>
<sequence>MVSSGSFVAASDMPAGTPNRLDMRIGCYILYGLCTTAVILRDDRYRGIKIMFDHGVGWHVADIMTLENAPAVIARMILWPWVGQIIYFFSLGCIKGSIVALYLRLAVTQRQRYILWGVLALILTQSLTSTIASILGARNILYCRLTCDFPPQVVAAFFCSPLSQVWTDPTAIGGPTCIAVLPFNYYNAGLFVATDIFHATEPLVVIKDLYMDKERKYSLCIMFSLSLLAIGGTISRQVTNAIAIENTEDFTWLWAPAALCSVLESSLGIIFVCVPAMAPLFFRFIGGSTERYVQTPDRPGTFGKIGENLNPKLRPTDESILCVTKVTAVDPMDRGADSERGGAYEMDERSGDEKFTTGDDGSEKTQSMDIMLRER</sequence>
<dbReference type="Proteomes" id="UP000701801">
    <property type="component" value="Unassembled WGS sequence"/>
</dbReference>
<keyword evidence="4 7" id="KW-0472">Membrane</keyword>
<feature type="compositionally biased region" description="Basic and acidic residues" evidence="6">
    <location>
        <begin position="332"/>
        <end position="363"/>
    </location>
</feature>
<evidence type="ECO:0000256" key="3">
    <source>
        <dbReference type="ARBA" id="ARBA00022989"/>
    </source>
</evidence>
<dbReference type="PANTHER" id="PTHR33048:SF47">
    <property type="entry name" value="INTEGRAL MEMBRANE PROTEIN-RELATED"/>
    <property type="match status" value="1"/>
</dbReference>
<reference evidence="9" key="1">
    <citation type="submission" date="2021-07" db="EMBL/GenBank/DDBJ databases">
        <authorList>
            <person name="Durling M."/>
        </authorList>
    </citation>
    <scope>NUCLEOTIDE SEQUENCE</scope>
</reference>
<dbReference type="EMBL" id="CAJVRM010000435">
    <property type="protein sequence ID" value="CAG8980999.1"/>
    <property type="molecule type" value="Genomic_DNA"/>
</dbReference>
<evidence type="ECO:0000256" key="4">
    <source>
        <dbReference type="ARBA" id="ARBA00023136"/>
    </source>
</evidence>
<keyword evidence="3 7" id="KW-1133">Transmembrane helix</keyword>
<dbReference type="Pfam" id="PF20684">
    <property type="entry name" value="Fung_rhodopsin"/>
    <property type="match status" value="2"/>
</dbReference>
<comment type="subcellular location">
    <subcellularLocation>
        <location evidence="1">Membrane</location>
        <topology evidence="1">Multi-pass membrane protein</topology>
    </subcellularLocation>
</comment>
<dbReference type="OrthoDB" id="3514788at2759"/>
<feature type="domain" description="Rhodopsin" evidence="8">
    <location>
        <begin position="153"/>
        <end position="281"/>
    </location>
</feature>
<name>A0A9N9QAE9_9HELO</name>
<feature type="transmembrane region" description="Helical" evidence="7">
    <location>
        <begin position="85"/>
        <end position="107"/>
    </location>
</feature>
<comment type="caution">
    <text evidence="9">The sequence shown here is derived from an EMBL/GenBank/DDBJ whole genome shotgun (WGS) entry which is preliminary data.</text>
</comment>
<feature type="transmembrane region" description="Helical" evidence="7">
    <location>
        <begin position="217"/>
        <end position="234"/>
    </location>
</feature>
<dbReference type="GO" id="GO:0016020">
    <property type="term" value="C:membrane"/>
    <property type="evidence" value="ECO:0007669"/>
    <property type="project" value="UniProtKB-SubCell"/>
</dbReference>
<organism evidence="9 10">
    <name type="scientific">Hymenoscyphus albidus</name>
    <dbReference type="NCBI Taxonomy" id="595503"/>
    <lineage>
        <taxon>Eukaryota</taxon>
        <taxon>Fungi</taxon>
        <taxon>Dikarya</taxon>
        <taxon>Ascomycota</taxon>
        <taxon>Pezizomycotina</taxon>
        <taxon>Leotiomycetes</taxon>
        <taxon>Helotiales</taxon>
        <taxon>Helotiaceae</taxon>
        <taxon>Hymenoscyphus</taxon>
    </lineage>
</organism>
<feature type="region of interest" description="Disordered" evidence="6">
    <location>
        <begin position="332"/>
        <end position="375"/>
    </location>
</feature>
<dbReference type="InterPro" id="IPR052337">
    <property type="entry name" value="SAT4-like"/>
</dbReference>
<dbReference type="InterPro" id="IPR049326">
    <property type="entry name" value="Rhodopsin_dom_fungi"/>
</dbReference>
<keyword evidence="10" id="KW-1185">Reference proteome</keyword>
<comment type="similarity">
    <text evidence="5">Belongs to the SAT4 family.</text>
</comment>
<evidence type="ECO:0000313" key="10">
    <source>
        <dbReference type="Proteomes" id="UP000701801"/>
    </source>
</evidence>
<dbReference type="PANTHER" id="PTHR33048">
    <property type="entry name" value="PTH11-LIKE INTEGRAL MEMBRANE PROTEIN (AFU_ORTHOLOGUE AFUA_5G11245)"/>
    <property type="match status" value="1"/>
</dbReference>
<feature type="transmembrane region" description="Helical" evidence="7">
    <location>
        <begin position="113"/>
        <end position="135"/>
    </location>
</feature>
<evidence type="ECO:0000256" key="5">
    <source>
        <dbReference type="ARBA" id="ARBA00038359"/>
    </source>
</evidence>
<evidence type="ECO:0000256" key="7">
    <source>
        <dbReference type="SAM" id="Phobius"/>
    </source>
</evidence>
<feature type="domain" description="Rhodopsin" evidence="8">
    <location>
        <begin position="42"/>
        <end position="135"/>
    </location>
</feature>
<evidence type="ECO:0000256" key="6">
    <source>
        <dbReference type="SAM" id="MobiDB-lite"/>
    </source>
</evidence>
<dbReference type="AlphaFoldDB" id="A0A9N9QAE9"/>
<evidence type="ECO:0000256" key="1">
    <source>
        <dbReference type="ARBA" id="ARBA00004141"/>
    </source>
</evidence>
<feature type="transmembrane region" description="Helical" evidence="7">
    <location>
        <begin position="254"/>
        <end position="282"/>
    </location>
</feature>
<proteinExistence type="inferred from homology"/>
<gene>
    <name evidence="9" type="ORF">HYALB_00013319</name>
</gene>
<feature type="transmembrane region" description="Helical" evidence="7">
    <location>
        <begin position="23"/>
        <end position="40"/>
    </location>
</feature>